<dbReference type="AlphaFoldDB" id="A0A834TR25"/>
<sequence length="81" mass="9292">MEEDAITDVDGNSPVRRTRGDATSILWRGGGWRLQRRGMEVISNTLYQARSATREELQIYTAADEEEEKLKKMKKMKGALF</sequence>
<protein>
    <submittedName>
        <fullName evidence="1">Uncharacterized protein</fullName>
    </submittedName>
</protein>
<name>A0A834TR25_9FABA</name>
<dbReference type="EMBL" id="JAAIUW010000006">
    <property type="protein sequence ID" value="KAF7825391.1"/>
    <property type="molecule type" value="Genomic_DNA"/>
</dbReference>
<keyword evidence="2" id="KW-1185">Reference proteome</keyword>
<organism evidence="1 2">
    <name type="scientific">Senna tora</name>
    <dbReference type="NCBI Taxonomy" id="362788"/>
    <lineage>
        <taxon>Eukaryota</taxon>
        <taxon>Viridiplantae</taxon>
        <taxon>Streptophyta</taxon>
        <taxon>Embryophyta</taxon>
        <taxon>Tracheophyta</taxon>
        <taxon>Spermatophyta</taxon>
        <taxon>Magnoliopsida</taxon>
        <taxon>eudicotyledons</taxon>
        <taxon>Gunneridae</taxon>
        <taxon>Pentapetalae</taxon>
        <taxon>rosids</taxon>
        <taxon>fabids</taxon>
        <taxon>Fabales</taxon>
        <taxon>Fabaceae</taxon>
        <taxon>Caesalpinioideae</taxon>
        <taxon>Cassia clade</taxon>
        <taxon>Senna</taxon>
    </lineage>
</organism>
<dbReference type="Proteomes" id="UP000634136">
    <property type="component" value="Unassembled WGS sequence"/>
</dbReference>
<evidence type="ECO:0000313" key="2">
    <source>
        <dbReference type="Proteomes" id="UP000634136"/>
    </source>
</evidence>
<reference evidence="1" key="1">
    <citation type="submission" date="2020-09" db="EMBL/GenBank/DDBJ databases">
        <title>Genome-Enabled Discovery of Anthraquinone Biosynthesis in Senna tora.</title>
        <authorList>
            <person name="Kang S.-H."/>
            <person name="Pandey R.P."/>
            <person name="Lee C.-M."/>
            <person name="Sim J.-S."/>
            <person name="Jeong J.-T."/>
            <person name="Choi B.-S."/>
            <person name="Jung M."/>
            <person name="Ginzburg D."/>
            <person name="Zhao K."/>
            <person name="Won S.Y."/>
            <person name="Oh T.-J."/>
            <person name="Yu Y."/>
            <person name="Kim N.-H."/>
            <person name="Lee O.R."/>
            <person name="Lee T.-H."/>
            <person name="Bashyal P."/>
            <person name="Kim T.-S."/>
            <person name="Lee W.-H."/>
            <person name="Kawkins C."/>
            <person name="Kim C.-K."/>
            <person name="Kim J.S."/>
            <person name="Ahn B.O."/>
            <person name="Rhee S.Y."/>
            <person name="Sohng J.K."/>
        </authorList>
    </citation>
    <scope>NUCLEOTIDE SEQUENCE</scope>
    <source>
        <tissue evidence="1">Leaf</tissue>
    </source>
</reference>
<comment type="caution">
    <text evidence="1">The sequence shown here is derived from an EMBL/GenBank/DDBJ whole genome shotgun (WGS) entry which is preliminary data.</text>
</comment>
<accession>A0A834TR25</accession>
<evidence type="ECO:0000313" key="1">
    <source>
        <dbReference type="EMBL" id="KAF7825391.1"/>
    </source>
</evidence>
<proteinExistence type="predicted"/>
<gene>
    <name evidence="1" type="ORF">G2W53_016555</name>
</gene>